<organism evidence="12 13">
    <name type="scientific">Ridgeia piscesae</name>
    <name type="common">Tubeworm</name>
    <dbReference type="NCBI Taxonomy" id="27915"/>
    <lineage>
        <taxon>Eukaryota</taxon>
        <taxon>Metazoa</taxon>
        <taxon>Spiralia</taxon>
        <taxon>Lophotrochozoa</taxon>
        <taxon>Annelida</taxon>
        <taxon>Polychaeta</taxon>
        <taxon>Sedentaria</taxon>
        <taxon>Canalipalpata</taxon>
        <taxon>Sabellida</taxon>
        <taxon>Siboglinidae</taxon>
        <taxon>Ridgeia</taxon>
    </lineage>
</organism>
<keyword evidence="6" id="KW-0498">Mitosis</keyword>
<comment type="caution">
    <text evidence="12">The sequence shown here is derived from an EMBL/GenBank/DDBJ whole genome shotgun (WGS) entry which is preliminary data.</text>
</comment>
<dbReference type="EMBL" id="JAODUO010000151">
    <property type="protein sequence ID" value="KAK2187889.1"/>
    <property type="molecule type" value="Genomic_DNA"/>
</dbReference>
<evidence type="ECO:0000256" key="9">
    <source>
        <dbReference type="ARBA" id="ARBA00023306"/>
    </source>
</evidence>
<sequence>MADPTQSVSVTSVSSDLSVSGSDVVDAPRVAREQEYETQFLGFTPKSFSDGMYNAVLEYTWSCFQASQQFMKSEFPDVITDKEIQQASDVILPRLSNTIAKAFDKLETYLFTNIFHIPEQVLLPEDKPHAKYTHTQEEEEALDRDIKELQEKMVTAKYFNACLKQELRDLEVMENEYKQFSELLTSFHKTCTEAGGKYQ</sequence>
<comment type="subcellular location">
    <subcellularLocation>
        <location evidence="1">Chromosome</location>
        <location evidence="1">Centromere</location>
        <location evidence="1">Kinetochore</location>
    </subcellularLocation>
</comment>
<keyword evidence="4" id="KW-0158">Chromosome</keyword>
<feature type="coiled-coil region" evidence="11">
    <location>
        <begin position="132"/>
        <end position="183"/>
    </location>
</feature>
<dbReference type="Pfam" id="PF05859">
    <property type="entry name" value="Mis12"/>
    <property type="match status" value="1"/>
</dbReference>
<keyword evidence="5" id="KW-0132">Cell division</keyword>
<evidence type="ECO:0000256" key="6">
    <source>
        <dbReference type="ARBA" id="ARBA00022776"/>
    </source>
</evidence>
<dbReference type="GO" id="GO:0000444">
    <property type="term" value="C:MIS12/MIND type complex"/>
    <property type="evidence" value="ECO:0007669"/>
    <property type="project" value="TreeGrafter"/>
</dbReference>
<accession>A0AAD9P493</accession>
<keyword evidence="10" id="KW-0137">Centromere</keyword>
<protein>
    <recommendedName>
        <fullName evidence="3">Protein MIS12 homolog</fullName>
    </recommendedName>
</protein>
<keyword evidence="8 11" id="KW-0175">Coiled coil</keyword>
<comment type="similarity">
    <text evidence="2">Belongs to the mis12 family.</text>
</comment>
<dbReference type="GO" id="GO:0051382">
    <property type="term" value="P:kinetochore assembly"/>
    <property type="evidence" value="ECO:0007669"/>
    <property type="project" value="TreeGrafter"/>
</dbReference>
<gene>
    <name evidence="12" type="ORF">NP493_151g01024</name>
</gene>
<evidence type="ECO:0000256" key="10">
    <source>
        <dbReference type="ARBA" id="ARBA00023328"/>
    </source>
</evidence>
<name>A0AAD9P493_RIDPI</name>
<dbReference type="PANTHER" id="PTHR14527:SF2">
    <property type="entry name" value="PROTEIN MIS12 HOMOLOG"/>
    <property type="match status" value="1"/>
</dbReference>
<keyword evidence="7" id="KW-0995">Kinetochore</keyword>
<evidence type="ECO:0000256" key="4">
    <source>
        <dbReference type="ARBA" id="ARBA00022454"/>
    </source>
</evidence>
<dbReference type="GO" id="GO:0051301">
    <property type="term" value="P:cell division"/>
    <property type="evidence" value="ECO:0007669"/>
    <property type="project" value="UniProtKB-KW"/>
</dbReference>
<evidence type="ECO:0000256" key="7">
    <source>
        <dbReference type="ARBA" id="ARBA00022838"/>
    </source>
</evidence>
<reference evidence="12" key="1">
    <citation type="journal article" date="2023" name="Mol. Biol. Evol.">
        <title>Third-Generation Sequencing Reveals the Adaptive Role of the Epigenome in Three Deep-Sea Polychaetes.</title>
        <authorList>
            <person name="Perez M."/>
            <person name="Aroh O."/>
            <person name="Sun Y."/>
            <person name="Lan Y."/>
            <person name="Juniper S.K."/>
            <person name="Young C.R."/>
            <person name="Angers B."/>
            <person name="Qian P.Y."/>
        </authorList>
    </citation>
    <scope>NUCLEOTIDE SEQUENCE</scope>
    <source>
        <strain evidence="12">R07B-5</strain>
    </source>
</reference>
<dbReference type="GO" id="GO:0000070">
    <property type="term" value="P:mitotic sister chromatid segregation"/>
    <property type="evidence" value="ECO:0007669"/>
    <property type="project" value="TreeGrafter"/>
</dbReference>
<evidence type="ECO:0000256" key="1">
    <source>
        <dbReference type="ARBA" id="ARBA00004629"/>
    </source>
</evidence>
<dbReference type="AlphaFoldDB" id="A0AAD9P493"/>
<keyword evidence="13" id="KW-1185">Reference proteome</keyword>
<proteinExistence type="inferred from homology"/>
<evidence type="ECO:0000256" key="5">
    <source>
        <dbReference type="ARBA" id="ARBA00022618"/>
    </source>
</evidence>
<dbReference type="Proteomes" id="UP001209878">
    <property type="component" value="Unassembled WGS sequence"/>
</dbReference>
<evidence type="ECO:0000313" key="13">
    <source>
        <dbReference type="Proteomes" id="UP001209878"/>
    </source>
</evidence>
<dbReference type="InterPro" id="IPR008685">
    <property type="entry name" value="Centromere_Mis12"/>
</dbReference>
<evidence type="ECO:0000313" key="12">
    <source>
        <dbReference type="EMBL" id="KAK2187889.1"/>
    </source>
</evidence>
<evidence type="ECO:0000256" key="2">
    <source>
        <dbReference type="ARBA" id="ARBA00008643"/>
    </source>
</evidence>
<evidence type="ECO:0000256" key="3">
    <source>
        <dbReference type="ARBA" id="ARBA00013793"/>
    </source>
</evidence>
<evidence type="ECO:0000256" key="11">
    <source>
        <dbReference type="SAM" id="Coils"/>
    </source>
</evidence>
<evidence type="ECO:0000256" key="8">
    <source>
        <dbReference type="ARBA" id="ARBA00023054"/>
    </source>
</evidence>
<keyword evidence="9" id="KW-0131">Cell cycle</keyword>
<dbReference type="PANTHER" id="PTHR14527">
    <property type="entry name" value="PROTEIN MIS12 HOMOLOG"/>
    <property type="match status" value="1"/>
</dbReference>
<dbReference type="GO" id="GO:0005634">
    <property type="term" value="C:nucleus"/>
    <property type="evidence" value="ECO:0007669"/>
    <property type="project" value="InterPro"/>
</dbReference>